<gene>
    <name evidence="2" type="ORF">SPSC_06547</name>
</gene>
<dbReference type="AlphaFoldDB" id="A0A140KNH8"/>
<feature type="compositionally biased region" description="Low complexity" evidence="1">
    <location>
        <begin position="73"/>
        <end position="86"/>
    </location>
</feature>
<reference evidence="2" key="1">
    <citation type="submission" date="2014-06" db="EMBL/GenBank/DDBJ databases">
        <authorList>
            <person name="Ju J."/>
            <person name="Zhang J."/>
        </authorList>
    </citation>
    <scope>NUCLEOTIDE SEQUENCE</scope>
    <source>
        <strain evidence="2">SscI8</strain>
    </source>
</reference>
<proteinExistence type="predicted"/>
<feature type="region of interest" description="Disordered" evidence="1">
    <location>
        <begin position="67"/>
        <end position="94"/>
    </location>
</feature>
<evidence type="ECO:0000313" key="2">
    <source>
        <dbReference type="EMBL" id="CDU26353.1"/>
    </source>
</evidence>
<accession>A0A140KNH8</accession>
<feature type="compositionally biased region" description="Polar residues" evidence="1">
    <location>
        <begin position="153"/>
        <end position="163"/>
    </location>
</feature>
<dbReference type="EMBL" id="LK056694">
    <property type="protein sequence ID" value="CDU26353.1"/>
    <property type="molecule type" value="Genomic_DNA"/>
</dbReference>
<dbReference type="OrthoDB" id="2556700at2759"/>
<feature type="region of interest" description="Disordered" evidence="1">
    <location>
        <begin position="1"/>
        <end position="48"/>
    </location>
</feature>
<organism evidence="2">
    <name type="scientific">Sporisorium scitamineum</name>
    <dbReference type="NCBI Taxonomy" id="49012"/>
    <lineage>
        <taxon>Eukaryota</taxon>
        <taxon>Fungi</taxon>
        <taxon>Dikarya</taxon>
        <taxon>Basidiomycota</taxon>
        <taxon>Ustilaginomycotina</taxon>
        <taxon>Ustilaginomycetes</taxon>
        <taxon>Ustilaginales</taxon>
        <taxon>Ustilaginaceae</taxon>
        <taxon>Sporisorium</taxon>
    </lineage>
</organism>
<evidence type="ECO:0000256" key="1">
    <source>
        <dbReference type="SAM" id="MobiDB-lite"/>
    </source>
</evidence>
<name>A0A140KNH8_9BASI</name>
<protein>
    <submittedName>
        <fullName evidence="2">Related to histone H3</fullName>
    </submittedName>
</protein>
<sequence>MARSRMTARKSTGGRAPPKKLVSCQSIMPTRADTKAESTSTSTAYKARSRDTIKQIEVISIVSDTSDTEITDNTNNASTSRTNSTSGPPGQPGATAVEKLLLGVQITLSELYVDQFLDFPALRVRGRESVVKKLQEIHAQVIEAFDVGATTTVNTSATAPKSPSSEETRAVLESTVP</sequence>
<feature type="region of interest" description="Disordered" evidence="1">
    <location>
        <begin position="153"/>
        <end position="177"/>
    </location>
</feature>